<gene>
    <name evidence="2" type="ORF">G4D61_04945</name>
</gene>
<dbReference type="PANTHER" id="PTHR12110">
    <property type="entry name" value="HYDROXYPYRUVATE ISOMERASE"/>
    <property type="match status" value="1"/>
</dbReference>
<name>A0A6M0P3M4_9BACI</name>
<dbReference type="GO" id="GO:0016853">
    <property type="term" value="F:isomerase activity"/>
    <property type="evidence" value="ECO:0007669"/>
    <property type="project" value="UniProtKB-KW"/>
</dbReference>
<dbReference type="RefSeq" id="WP_163173351.1">
    <property type="nucleotide sequence ID" value="NZ_JAAIWK010000005.1"/>
</dbReference>
<evidence type="ECO:0000259" key="1">
    <source>
        <dbReference type="Pfam" id="PF01261"/>
    </source>
</evidence>
<dbReference type="AlphaFoldDB" id="A0A6M0P3M4"/>
<evidence type="ECO:0000313" key="3">
    <source>
        <dbReference type="Proteomes" id="UP000476934"/>
    </source>
</evidence>
<reference evidence="2 3" key="2">
    <citation type="submission" date="2020-03" db="EMBL/GenBank/DDBJ databases">
        <title>Bacillus aquiflavi sp. nov., isolated from yellow water of strong flavor Chinese baijiu in Yibin region of China.</title>
        <authorList>
            <person name="Xie J."/>
        </authorList>
    </citation>
    <scope>NUCLEOTIDE SEQUENCE [LARGE SCALE GENOMIC DNA]</scope>
    <source>
        <strain evidence="2 3">Gsoil 114</strain>
    </source>
</reference>
<protein>
    <submittedName>
        <fullName evidence="2">Sugar phosphate isomerase/epimerase</fullName>
    </submittedName>
</protein>
<dbReference type="Proteomes" id="UP000476934">
    <property type="component" value="Unassembled WGS sequence"/>
</dbReference>
<feature type="domain" description="Xylose isomerase-like TIM barrel" evidence="1">
    <location>
        <begin position="28"/>
        <end position="247"/>
    </location>
</feature>
<dbReference type="SUPFAM" id="SSF51658">
    <property type="entry name" value="Xylose isomerase-like"/>
    <property type="match status" value="1"/>
</dbReference>
<organism evidence="2 3">
    <name type="scientific">Heyndrickxia ginsengihumi</name>
    <dbReference type="NCBI Taxonomy" id="363870"/>
    <lineage>
        <taxon>Bacteria</taxon>
        <taxon>Bacillati</taxon>
        <taxon>Bacillota</taxon>
        <taxon>Bacilli</taxon>
        <taxon>Bacillales</taxon>
        <taxon>Bacillaceae</taxon>
        <taxon>Heyndrickxia</taxon>
    </lineage>
</organism>
<dbReference type="Pfam" id="PF01261">
    <property type="entry name" value="AP_endonuc_2"/>
    <property type="match status" value="1"/>
</dbReference>
<reference evidence="2 3" key="1">
    <citation type="submission" date="2020-02" db="EMBL/GenBank/DDBJ databases">
        <authorList>
            <person name="Feng H."/>
        </authorList>
    </citation>
    <scope>NUCLEOTIDE SEQUENCE [LARGE SCALE GENOMIC DNA]</scope>
    <source>
        <strain evidence="2 3">Gsoil 114</strain>
    </source>
</reference>
<accession>A0A6M0P3M4</accession>
<dbReference type="PANTHER" id="PTHR12110:SF41">
    <property type="entry name" value="INOSOSE DEHYDRATASE"/>
    <property type="match status" value="1"/>
</dbReference>
<dbReference type="InterPro" id="IPR050312">
    <property type="entry name" value="IolE/XylAMocC-like"/>
</dbReference>
<sequence length="278" mass="31550">MTIKFGCHTSTWVLDYDKEVDCIDQIIDTVSDAGFEGVDVQVALLGKYKHDPQRLKERLDSKGIELAALTVPFTWLSDKESEEEKARADFYIEYVKHFPNAKLNVPSRVGPNRDNLLKRQKEIISCANALGKRAYENGVVASFHPASPATSYFRTESDYNVLFEELDRRYIGYTPDAGHITAGGMNAAEIIRQNLPIIKHVHFKDCSNNLSWRKMGEGDIDFPTIVRDLVDYGYDGWIMVEEETPETAVDPDKVIYNVYKYVEKNLKPIVVGKVSGLF</sequence>
<dbReference type="InterPro" id="IPR036237">
    <property type="entry name" value="Xyl_isomerase-like_sf"/>
</dbReference>
<keyword evidence="3" id="KW-1185">Reference proteome</keyword>
<comment type="caution">
    <text evidence="2">The sequence shown here is derived from an EMBL/GenBank/DDBJ whole genome shotgun (WGS) entry which is preliminary data.</text>
</comment>
<dbReference type="Gene3D" id="3.20.20.150">
    <property type="entry name" value="Divalent-metal-dependent TIM barrel enzymes"/>
    <property type="match status" value="1"/>
</dbReference>
<dbReference type="EMBL" id="JAAIWK010000005">
    <property type="protein sequence ID" value="NEY19314.1"/>
    <property type="molecule type" value="Genomic_DNA"/>
</dbReference>
<proteinExistence type="predicted"/>
<evidence type="ECO:0000313" key="2">
    <source>
        <dbReference type="EMBL" id="NEY19314.1"/>
    </source>
</evidence>
<keyword evidence="2" id="KW-0413">Isomerase</keyword>
<dbReference type="InterPro" id="IPR013022">
    <property type="entry name" value="Xyl_isomerase-like_TIM-brl"/>
</dbReference>